<sequence>MTHLYSKKNLRKLCLLAGLFLSFYASYAGEIIISGIYQGKNIFVQNPFSPDKKSYCADEVYVNDQKTISNIKLAAFEIDLSFLEMNTPVTIRITHKDGCAPRLINPQVIRPSAGFQIDSVEVLHTSIRWKITDETPKFVYYIESLRNGNWLVLEKHNANGQGQAVYSVPVMHSNGDNKYRVKAQNTDTHQTFYSRTITFNPETAPPPPPVEEVITFAPANPTDLLTLSKETDYEIVDSQKKVILKGKGQKINIKTLKAGAYILKTGTQSNKFVKK</sequence>
<feature type="chain" id="PRO_5042127726" description="T9SS C-terminal target domain-containing protein" evidence="1">
    <location>
        <begin position="29"/>
        <end position="275"/>
    </location>
</feature>
<organism evidence="2 3">
    <name type="scientific">Xanthocytophaga flava</name>
    <dbReference type="NCBI Taxonomy" id="3048013"/>
    <lineage>
        <taxon>Bacteria</taxon>
        <taxon>Pseudomonadati</taxon>
        <taxon>Bacteroidota</taxon>
        <taxon>Cytophagia</taxon>
        <taxon>Cytophagales</taxon>
        <taxon>Rhodocytophagaceae</taxon>
        <taxon>Xanthocytophaga</taxon>
    </lineage>
</organism>
<proteinExistence type="predicted"/>
<reference evidence="2" key="1">
    <citation type="submission" date="2023-05" db="EMBL/GenBank/DDBJ databases">
        <authorList>
            <person name="Zhang X."/>
        </authorList>
    </citation>
    <scope>NUCLEOTIDE SEQUENCE</scope>
    <source>
        <strain evidence="2">YF14B1</strain>
    </source>
</reference>
<accession>A0AAE3QWA2</accession>
<evidence type="ECO:0000313" key="3">
    <source>
        <dbReference type="Proteomes" id="UP001241110"/>
    </source>
</evidence>
<keyword evidence="1" id="KW-0732">Signal</keyword>
<evidence type="ECO:0000313" key="2">
    <source>
        <dbReference type="EMBL" id="MDJ1484376.1"/>
    </source>
</evidence>
<name>A0AAE3QWA2_9BACT</name>
<dbReference type="AlphaFoldDB" id="A0AAE3QWA2"/>
<dbReference type="RefSeq" id="WP_313985586.1">
    <property type="nucleotide sequence ID" value="NZ_JASJOS010000014.1"/>
</dbReference>
<dbReference type="EMBL" id="JASJOS010000014">
    <property type="protein sequence ID" value="MDJ1484376.1"/>
    <property type="molecule type" value="Genomic_DNA"/>
</dbReference>
<evidence type="ECO:0000256" key="1">
    <source>
        <dbReference type="SAM" id="SignalP"/>
    </source>
</evidence>
<gene>
    <name evidence="2" type="ORF">QNI16_28015</name>
</gene>
<comment type="caution">
    <text evidence="2">The sequence shown here is derived from an EMBL/GenBank/DDBJ whole genome shotgun (WGS) entry which is preliminary data.</text>
</comment>
<dbReference type="Proteomes" id="UP001241110">
    <property type="component" value="Unassembled WGS sequence"/>
</dbReference>
<evidence type="ECO:0008006" key="4">
    <source>
        <dbReference type="Google" id="ProtNLM"/>
    </source>
</evidence>
<protein>
    <recommendedName>
        <fullName evidence="4">T9SS C-terminal target domain-containing protein</fullName>
    </recommendedName>
</protein>
<feature type="signal peptide" evidence="1">
    <location>
        <begin position="1"/>
        <end position="28"/>
    </location>
</feature>